<proteinExistence type="predicted"/>
<dbReference type="InterPro" id="IPR011641">
    <property type="entry name" value="Tyr-kin_ephrin_A/B_rcpt-like"/>
</dbReference>
<dbReference type="InterPro" id="IPR056047">
    <property type="entry name" value="CRMPA-like_DUF7630"/>
</dbReference>
<evidence type="ECO:0000259" key="3">
    <source>
        <dbReference type="Pfam" id="PF24633"/>
    </source>
</evidence>
<dbReference type="RefSeq" id="XP_003056400.1">
    <property type="nucleotide sequence ID" value="XM_003056354.1"/>
</dbReference>
<feature type="transmembrane region" description="Helical" evidence="1">
    <location>
        <begin position="932"/>
        <end position="958"/>
    </location>
</feature>
<feature type="transmembrane region" description="Helical" evidence="1">
    <location>
        <begin position="770"/>
        <end position="790"/>
    </location>
</feature>
<dbReference type="PANTHER" id="PTHR11319">
    <property type="entry name" value="G PROTEIN-COUPLED RECEPTOR-RELATED"/>
    <property type="match status" value="1"/>
</dbReference>
<keyword evidence="1" id="KW-1133">Transmembrane helix</keyword>
<dbReference type="EMBL" id="GG663736">
    <property type="protein sequence ID" value="EEH59776.1"/>
    <property type="molecule type" value="Genomic_DNA"/>
</dbReference>
<dbReference type="Pfam" id="PF07699">
    <property type="entry name" value="Ephrin_rec_like"/>
    <property type="match status" value="1"/>
</dbReference>
<dbReference type="AlphaFoldDB" id="C1MKK2"/>
<keyword evidence="1" id="KW-0472">Membrane</keyword>
<dbReference type="STRING" id="564608.C1MKK2"/>
<protein>
    <submittedName>
        <fullName evidence="4">Predicted protein</fullName>
    </submittedName>
</protein>
<gene>
    <name evidence="4" type="ORF">MICPUCDRAFT_64465</name>
</gene>
<feature type="transmembrane region" description="Helical" evidence="1">
    <location>
        <begin position="884"/>
        <end position="904"/>
    </location>
</feature>
<keyword evidence="5" id="KW-1185">Reference proteome</keyword>
<dbReference type="GeneID" id="9681705"/>
<feature type="transmembrane region" description="Helical" evidence="1">
    <location>
        <begin position="970"/>
        <end position="988"/>
    </location>
</feature>
<dbReference type="KEGG" id="mpp:MICPUCDRAFT_64465"/>
<dbReference type="Pfam" id="PF24633">
    <property type="entry name" value="DUF7630"/>
    <property type="match status" value="1"/>
</dbReference>
<dbReference type="PANTHER" id="PTHR11319:SF35">
    <property type="entry name" value="OUTER MEMBRANE PROTEIN PMPC-RELATED"/>
    <property type="match status" value="1"/>
</dbReference>
<sequence>MDGGNNFIGQLDVDQLGASLRRDISTTVSGFPNSEALGSGSSTLVPALDGTATFETGVTSDSFSVSVRRSSLGETLIDDLILVQSAVGEYTVTVSSPGLLSSSFILTVSPGYPSSLDACGCSTCTRRITDGVCTDTAPYFADAIVSLRDVLVVTRDAGGALTGTGLEAEQERNISVELIFSKDQSTGIETPYSGNVSALSSSSQRSLVAKEGMVAWCANGTIERPAPRFCRPADQLSEQNLTAATQQYLNMLQITDVGSLTDNVTGTTGDGLEYYGIRSSPRWIGHTSGLHFNFPSTGVYKLQFSSFCPTSNCASALYRELRDDHLEIVVISGTPHRLHLFRAPPTRFENDLTISPAVQVQTLDIASNLCTNFDAFAISSVTPTVSRLEGDVTPLVSGVATFDRLKINGLRGNVYTLHFSVSSFGLSVSHTPFLVIPCEEVKSNSQSDGNGDCECMPGYTEDIRLPISGGTALTNLAPSVTSYPDLYKKASSAPQRYLSALNPYGVCVPCANGFYKPLPGPQACTSCPLQMDTMWRSGKIKGEWTTLSGEKIPGHLGNYRKNQCHCIVRRSGTSSDSSLETYRLLPEDEFRCQKCPFGGVCNGLPKRQIIVDFGRWRAHPDVTVVYDCLKKSACLGGESSTCAAGYTGNLCAVCADGYANPSIDGRNPPVCSKCPPNIAGGMIIVVHLLLHGIIVVTLFRIATHNHGGSIGLCKTLLSHFQMMTVLKDVDLGWTSTQYLLFEIAARISTPTIHSFEIDCFLRWNHYQYTGYSSALPTVIAILAVFCYVVIRIVEIKRHRKTFFLNKFKLQEQVAFNRRLGKNVTDLQEALDKMSIQPDDTSPHGVMDVALTPRMTSPAEDEDKDIIRSRDIEVAELPATAYDTAVCLSLVMLYFSWTIILRHLLQLIRSRSFVDKGSFLFVDLDISTGTTLYTSWICALIAFLSVYLVVLPCILLQALSSEKTRLHWRSVKMRLGFMFLGFMPEYWWWEFVVMIRKFGLLATAVLLPDEPLIAAYISLFIVQVRYFA</sequence>
<accession>C1MKK2</accession>
<feature type="domain" description="DUF7630" evidence="3">
    <location>
        <begin position="627"/>
        <end position="674"/>
    </location>
</feature>
<evidence type="ECO:0000313" key="5">
    <source>
        <dbReference type="Proteomes" id="UP000001876"/>
    </source>
</evidence>
<feature type="transmembrane region" description="Helical" evidence="1">
    <location>
        <begin position="1000"/>
        <end position="1021"/>
    </location>
</feature>
<dbReference type="Proteomes" id="UP000001876">
    <property type="component" value="Unassembled WGS sequence"/>
</dbReference>
<name>C1MKK2_MICPC</name>
<reference evidence="4 5" key="1">
    <citation type="journal article" date="2009" name="Science">
        <title>Green evolution and dynamic adaptations revealed by genomes of the marine picoeukaryotes Micromonas.</title>
        <authorList>
            <person name="Worden A.Z."/>
            <person name="Lee J.H."/>
            <person name="Mock T."/>
            <person name="Rouze P."/>
            <person name="Simmons M.P."/>
            <person name="Aerts A.L."/>
            <person name="Allen A.E."/>
            <person name="Cuvelier M.L."/>
            <person name="Derelle E."/>
            <person name="Everett M.V."/>
            <person name="Foulon E."/>
            <person name="Grimwood J."/>
            <person name="Gundlach H."/>
            <person name="Henrissat B."/>
            <person name="Napoli C."/>
            <person name="McDonald S.M."/>
            <person name="Parker M.S."/>
            <person name="Rombauts S."/>
            <person name="Salamov A."/>
            <person name="Von Dassow P."/>
            <person name="Badger J.H."/>
            <person name="Coutinho P.M."/>
            <person name="Demir E."/>
            <person name="Dubchak I."/>
            <person name="Gentemann C."/>
            <person name="Eikrem W."/>
            <person name="Gready J.E."/>
            <person name="John U."/>
            <person name="Lanier W."/>
            <person name="Lindquist E.A."/>
            <person name="Lucas S."/>
            <person name="Mayer K.F."/>
            <person name="Moreau H."/>
            <person name="Not F."/>
            <person name="Otillar R."/>
            <person name="Panaud O."/>
            <person name="Pangilinan J."/>
            <person name="Paulsen I."/>
            <person name="Piegu B."/>
            <person name="Poliakov A."/>
            <person name="Robbens S."/>
            <person name="Schmutz J."/>
            <person name="Toulza E."/>
            <person name="Wyss T."/>
            <person name="Zelensky A."/>
            <person name="Zhou K."/>
            <person name="Armbrust E.V."/>
            <person name="Bhattacharya D."/>
            <person name="Goodenough U.W."/>
            <person name="Van de Peer Y."/>
            <person name="Grigoriev I.V."/>
        </authorList>
    </citation>
    <scope>NUCLEOTIDE SEQUENCE [LARGE SCALE GENOMIC DNA]</scope>
    <source>
        <strain evidence="4 5">CCMP1545</strain>
    </source>
</reference>
<organism evidence="5">
    <name type="scientific">Micromonas pusilla (strain CCMP1545)</name>
    <name type="common">Picoplanktonic green alga</name>
    <dbReference type="NCBI Taxonomy" id="564608"/>
    <lineage>
        <taxon>Eukaryota</taxon>
        <taxon>Viridiplantae</taxon>
        <taxon>Chlorophyta</taxon>
        <taxon>Mamiellophyceae</taxon>
        <taxon>Mamiellales</taxon>
        <taxon>Mamiellaceae</taxon>
        <taxon>Micromonas</taxon>
    </lineage>
</organism>
<evidence type="ECO:0000256" key="1">
    <source>
        <dbReference type="SAM" id="Phobius"/>
    </source>
</evidence>
<evidence type="ECO:0000259" key="2">
    <source>
        <dbReference type="Pfam" id="PF07699"/>
    </source>
</evidence>
<feature type="domain" description="Tyrosine-protein kinase ephrin type A/B receptor-like" evidence="2">
    <location>
        <begin position="507"/>
        <end position="533"/>
    </location>
</feature>
<evidence type="ECO:0000313" key="4">
    <source>
        <dbReference type="EMBL" id="EEH59776.1"/>
    </source>
</evidence>
<keyword evidence="1" id="KW-0812">Transmembrane</keyword>
<dbReference type="OrthoDB" id="540692at2759"/>